<organism evidence="2">
    <name type="scientific">Nothobranchius kuhntae</name>
    <name type="common">Beira killifish</name>
    <dbReference type="NCBI Taxonomy" id="321403"/>
    <lineage>
        <taxon>Eukaryota</taxon>
        <taxon>Metazoa</taxon>
        <taxon>Chordata</taxon>
        <taxon>Craniata</taxon>
        <taxon>Vertebrata</taxon>
        <taxon>Euteleostomi</taxon>
        <taxon>Actinopterygii</taxon>
        <taxon>Neopterygii</taxon>
        <taxon>Teleostei</taxon>
        <taxon>Neoteleostei</taxon>
        <taxon>Acanthomorphata</taxon>
        <taxon>Ovalentaria</taxon>
        <taxon>Atherinomorphae</taxon>
        <taxon>Cyprinodontiformes</taxon>
        <taxon>Nothobranchiidae</taxon>
        <taxon>Nothobranchius</taxon>
    </lineage>
</organism>
<evidence type="ECO:0000256" key="1">
    <source>
        <dbReference type="SAM" id="MobiDB-lite"/>
    </source>
</evidence>
<feature type="compositionally biased region" description="Polar residues" evidence="1">
    <location>
        <begin position="291"/>
        <end position="305"/>
    </location>
</feature>
<name>A0A1A8JAZ8_NOTKU</name>
<protein>
    <submittedName>
        <fullName evidence="2">Uncharacterized protein</fullName>
    </submittedName>
</protein>
<feature type="compositionally biased region" description="Basic and acidic residues" evidence="1">
    <location>
        <begin position="56"/>
        <end position="65"/>
    </location>
</feature>
<feature type="compositionally biased region" description="Basic and acidic residues" evidence="1">
    <location>
        <begin position="239"/>
        <end position="248"/>
    </location>
</feature>
<accession>A0A1A8JAZ8</accession>
<evidence type="ECO:0000313" key="2">
    <source>
        <dbReference type="EMBL" id="SBR06747.1"/>
    </source>
</evidence>
<proteinExistence type="predicted"/>
<feature type="compositionally biased region" description="Basic and acidic residues" evidence="1">
    <location>
        <begin position="174"/>
        <end position="198"/>
    </location>
</feature>
<dbReference type="EMBL" id="HAED01020216">
    <property type="protein sequence ID" value="SBR06747.1"/>
    <property type="molecule type" value="Transcribed_RNA"/>
</dbReference>
<reference evidence="2" key="2">
    <citation type="submission" date="2016-06" db="EMBL/GenBank/DDBJ databases">
        <title>The genome of a short-lived fish provides insights into sex chromosome evolution and the genetic control of aging.</title>
        <authorList>
            <person name="Reichwald K."/>
            <person name="Felder M."/>
            <person name="Petzold A."/>
            <person name="Koch P."/>
            <person name="Groth M."/>
            <person name="Platzer M."/>
        </authorList>
    </citation>
    <scope>NUCLEOTIDE SEQUENCE</scope>
    <source>
        <tissue evidence="2">Brain</tissue>
    </source>
</reference>
<dbReference type="AlphaFoldDB" id="A0A1A8JAZ8"/>
<reference evidence="2" key="1">
    <citation type="submission" date="2016-05" db="EMBL/GenBank/DDBJ databases">
        <authorList>
            <person name="Lavstsen T."/>
            <person name="Jespersen J.S."/>
        </authorList>
    </citation>
    <scope>NUCLEOTIDE SEQUENCE</scope>
    <source>
        <tissue evidence="2">Brain</tissue>
    </source>
</reference>
<sequence length="377" mass="42246">MTEEGVEGGGLRRKLTGPPRLLLGRTRTRSSGEDRPDPKGMEISGETSARCSDAAEESKDLETHHNPVGGGQKRSHRWWRRFFSAALWIRKKEARKGLDKPPEEVPLRGDKGGEVVFKEEKFHMRRIFRRFRTSSTDQQIPSKSRDRNTPRSPQKKLQKFFIRGGKRQSVPMKAMEDTKVEEDRFASELIEQQKKETDGTDGTDGTLEATTVPTEMKDQLMEDLASQGPQSPTDTPEEDSPHTGHESEMIQPADITQVLVQVVSSEEDKVFCSSEVTVDLHAPLPTEEKTPQASRPSHPSTNGPSIQIEVCPPEEMEEDTCWGGCSSSENHLFFLLGFHHSELQLVQMARSLVRTAMAAAVDQVTREQQRDAASGCR</sequence>
<gene>
    <name evidence="2" type="primary">Nfu_g_1_018806</name>
</gene>
<feature type="compositionally biased region" description="Low complexity" evidence="1">
    <location>
        <begin position="16"/>
        <end position="25"/>
    </location>
</feature>
<feature type="compositionally biased region" description="Basic and acidic residues" evidence="1">
    <location>
        <begin position="30"/>
        <end position="40"/>
    </location>
</feature>
<feature type="region of interest" description="Disordered" evidence="1">
    <location>
        <begin position="282"/>
        <end position="305"/>
    </location>
</feature>
<feature type="region of interest" description="Disordered" evidence="1">
    <location>
        <begin position="1"/>
        <end position="75"/>
    </location>
</feature>
<feature type="region of interest" description="Disordered" evidence="1">
    <location>
        <begin position="128"/>
        <end position="252"/>
    </location>
</feature>